<keyword evidence="3" id="KW-1185">Reference proteome</keyword>
<evidence type="ECO:0000313" key="3">
    <source>
        <dbReference type="Proteomes" id="UP000887013"/>
    </source>
</evidence>
<comment type="caution">
    <text evidence="2">The sequence shown here is derived from an EMBL/GenBank/DDBJ whole genome shotgun (WGS) entry which is preliminary data.</text>
</comment>
<feature type="transmembrane region" description="Helical" evidence="1">
    <location>
        <begin position="6"/>
        <end position="27"/>
    </location>
</feature>
<gene>
    <name evidence="2" type="ORF">NPIL_170171</name>
</gene>
<protein>
    <submittedName>
        <fullName evidence="2">Uncharacterized protein</fullName>
    </submittedName>
</protein>
<organism evidence="2 3">
    <name type="scientific">Nephila pilipes</name>
    <name type="common">Giant wood spider</name>
    <name type="synonym">Nephila maculata</name>
    <dbReference type="NCBI Taxonomy" id="299642"/>
    <lineage>
        <taxon>Eukaryota</taxon>
        <taxon>Metazoa</taxon>
        <taxon>Ecdysozoa</taxon>
        <taxon>Arthropoda</taxon>
        <taxon>Chelicerata</taxon>
        <taxon>Arachnida</taxon>
        <taxon>Araneae</taxon>
        <taxon>Araneomorphae</taxon>
        <taxon>Entelegynae</taxon>
        <taxon>Araneoidea</taxon>
        <taxon>Nephilidae</taxon>
        <taxon>Nephila</taxon>
    </lineage>
</organism>
<dbReference type="EMBL" id="BMAW01122584">
    <property type="protein sequence ID" value="GFT99525.1"/>
    <property type="molecule type" value="Genomic_DNA"/>
</dbReference>
<keyword evidence="1" id="KW-0472">Membrane</keyword>
<accession>A0A8X6U7B9</accession>
<keyword evidence="1" id="KW-1133">Transmembrane helix</keyword>
<evidence type="ECO:0000256" key="1">
    <source>
        <dbReference type="SAM" id="Phobius"/>
    </source>
</evidence>
<dbReference type="AlphaFoldDB" id="A0A8X6U7B9"/>
<sequence length="193" mass="22008">MYSKIFAKIILCAWIWCVLRLLIFNIYDIAYMLPFIIILDQIATTSSTLTSTGSTRSNIIGYAEQEDHNEKKEKNIGTKGKEEIELNKVVANKMSVVQSSAQHGDERPKECVCMNIGSGPLVLQNNTMMNVEVATIHYIRELANERLPDFTDMLDLFISNFICSTNALTMTHHSFGWSIMSLDPYSWIYMFMA</sequence>
<proteinExistence type="predicted"/>
<dbReference type="Proteomes" id="UP000887013">
    <property type="component" value="Unassembled WGS sequence"/>
</dbReference>
<name>A0A8X6U7B9_NEPPI</name>
<reference evidence="2" key="1">
    <citation type="submission" date="2020-08" db="EMBL/GenBank/DDBJ databases">
        <title>Multicomponent nature underlies the extraordinary mechanical properties of spider dragline silk.</title>
        <authorList>
            <person name="Kono N."/>
            <person name="Nakamura H."/>
            <person name="Mori M."/>
            <person name="Yoshida Y."/>
            <person name="Ohtoshi R."/>
            <person name="Malay A.D."/>
            <person name="Moran D.A.P."/>
            <person name="Tomita M."/>
            <person name="Numata K."/>
            <person name="Arakawa K."/>
        </authorList>
    </citation>
    <scope>NUCLEOTIDE SEQUENCE</scope>
</reference>
<evidence type="ECO:0000313" key="2">
    <source>
        <dbReference type="EMBL" id="GFT99525.1"/>
    </source>
</evidence>
<keyword evidence="1" id="KW-0812">Transmembrane</keyword>